<dbReference type="Proteomes" id="UP000574369">
    <property type="component" value="Unassembled WGS sequence"/>
</dbReference>
<evidence type="ECO:0000313" key="2">
    <source>
        <dbReference type="Proteomes" id="UP000574369"/>
    </source>
</evidence>
<dbReference type="EMBL" id="JACHXO010000004">
    <property type="protein sequence ID" value="MBB3195296.1"/>
    <property type="molecule type" value="Genomic_DNA"/>
</dbReference>
<proteinExistence type="predicted"/>
<keyword evidence="2" id="KW-1185">Reference proteome</keyword>
<comment type="caution">
    <text evidence="1">The sequence shown here is derived from an EMBL/GenBank/DDBJ whole genome shotgun (WGS) entry which is preliminary data.</text>
</comment>
<dbReference type="InterPro" id="IPR029033">
    <property type="entry name" value="His_PPase_superfam"/>
</dbReference>
<dbReference type="Pfam" id="PF00300">
    <property type="entry name" value="His_Phos_1"/>
    <property type="match status" value="1"/>
</dbReference>
<dbReference type="InterPro" id="IPR013078">
    <property type="entry name" value="His_Pase_superF_clade-1"/>
</dbReference>
<name>A0ABR6GT81_9BURK</name>
<reference evidence="1 2" key="1">
    <citation type="submission" date="2020-08" db="EMBL/GenBank/DDBJ databases">
        <title>Genomic Encyclopedia of Type Strains, Phase III (KMG-III): the genomes of soil and plant-associated and newly described type strains.</title>
        <authorList>
            <person name="Whitman W."/>
        </authorList>
    </citation>
    <scope>NUCLEOTIDE SEQUENCE [LARGE SCALE GENOMIC DNA]</scope>
    <source>
        <strain evidence="1 2">CECT 7247</strain>
    </source>
</reference>
<dbReference type="Gene3D" id="3.40.50.1240">
    <property type="entry name" value="Phosphoglycerate mutase-like"/>
    <property type="match status" value="1"/>
</dbReference>
<dbReference type="RefSeq" id="WP_184294763.1">
    <property type="nucleotide sequence ID" value="NZ_JACHXO010000004.1"/>
</dbReference>
<dbReference type="GO" id="GO:0043755">
    <property type="term" value="F:alpha-ribazole phosphatase activity"/>
    <property type="evidence" value="ECO:0007669"/>
    <property type="project" value="UniProtKB-EC"/>
</dbReference>
<gene>
    <name evidence="1" type="ORF">FHS28_002699</name>
</gene>
<organism evidence="1 2">
    <name type="scientific">Roseateles terrae</name>
    <dbReference type="NCBI Taxonomy" id="431060"/>
    <lineage>
        <taxon>Bacteria</taxon>
        <taxon>Pseudomonadati</taxon>
        <taxon>Pseudomonadota</taxon>
        <taxon>Betaproteobacteria</taxon>
        <taxon>Burkholderiales</taxon>
        <taxon>Sphaerotilaceae</taxon>
        <taxon>Roseateles</taxon>
    </lineage>
</organism>
<evidence type="ECO:0000313" key="1">
    <source>
        <dbReference type="EMBL" id="MBB3195296.1"/>
    </source>
</evidence>
<dbReference type="SUPFAM" id="SSF53254">
    <property type="entry name" value="Phosphoglycerate mutase-like"/>
    <property type="match status" value="1"/>
</dbReference>
<sequence>MSEACFSVWRHPRPTGAKGLCVGARCDLPVPARRAKRLARRIQAHARRHRLLHEIWTSPLRRSADVGRWLRRWGWIHHRDAALSELDFGTWDGRPWSEIPKDEIDAWVADFAGGQPGGGESLEALLRRVMTWSGERPGALVVSHGGWMLARRWVADHPDRTPAPEAWPQPPAYAERWSFPAGARA</sequence>
<accession>A0ABR6GT81</accession>
<protein>
    <submittedName>
        <fullName evidence="1">Alpha-ribazole phosphatase</fullName>
        <ecNumber evidence="1">3.1.3.73</ecNumber>
    </submittedName>
</protein>
<keyword evidence="1" id="KW-0378">Hydrolase</keyword>
<dbReference type="EC" id="3.1.3.73" evidence="1"/>